<organism evidence="1">
    <name type="scientific">marine sediment metagenome</name>
    <dbReference type="NCBI Taxonomy" id="412755"/>
    <lineage>
        <taxon>unclassified sequences</taxon>
        <taxon>metagenomes</taxon>
        <taxon>ecological metagenomes</taxon>
    </lineage>
</organism>
<accession>X0WS62</accession>
<gene>
    <name evidence="1" type="ORF">S01H1_74017</name>
</gene>
<name>X0WS62_9ZZZZ</name>
<proteinExistence type="predicted"/>
<evidence type="ECO:0008006" key="2">
    <source>
        <dbReference type="Google" id="ProtNLM"/>
    </source>
</evidence>
<reference evidence="1" key="1">
    <citation type="journal article" date="2014" name="Front. Microbiol.">
        <title>High frequency of phylogenetically diverse reductive dehalogenase-homologous genes in deep subseafloor sedimentary metagenomes.</title>
        <authorList>
            <person name="Kawai M."/>
            <person name="Futagami T."/>
            <person name="Toyoda A."/>
            <person name="Takaki Y."/>
            <person name="Nishi S."/>
            <person name="Hori S."/>
            <person name="Arai W."/>
            <person name="Tsubouchi T."/>
            <person name="Morono Y."/>
            <person name="Uchiyama I."/>
            <person name="Ito T."/>
            <person name="Fujiyama A."/>
            <person name="Inagaki F."/>
            <person name="Takami H."/>
        </authorList>
    </citation>
    <scope>NUCLEOTIDE SEQUENCE</scope>
    <source>
        <strain evidence="1">Expedition CK06-06</strain>
    </source>
</reference>
<evidence type="ECO:0000313" key="1">
    <source>
        <dbReference type="EMBL" id="GAG33490.1"/>
    </source>
</evidence>
<dbReference type="AlphaFoldDB" id="X0WS62"/>
<sequence>WQEACLVYECRPAQCRSFPFWPDALKSKAAFRAISRGCPGVGKGRLYTVEDILAIASGLRDT</sequence>
<feature type="non-terminal residue" evidence="1">
    <location>
        <position position="1"/>
    </location>
</feature>
<dbReference type="EMBL" id="BARS01049484">
    <property type="protein sequence ID" value="GAG33490.1"/>
    <property type="molecule type" value="Genomic_DNA"/>
</dbReference>
<protein>
    <recommendedName>
        <fullName evidence="2">YkgJ family cysteine cluster protein</fullName>
    </recommendedName>
</protein>
<comment type="caution">
    <text evidence="1">The sequence shown here is derived from an EMBL/GenBank/DDBJ whole genome shotgun (WGS) entry which is preliminary data.</text>
</comment>